<gene>
    <name evidence="1" type="ORF">L3Q82_026560</name>
</gene>
<proteinExistence type="predicted"/>
<evidence type="ECO:0000313" key="1">
    <source>
        <dbReference type="EMBL" id="KAI3367721.1"/>
    </source>
</evidence>
<dbReference type="EMBL" id="CM041539">
    <property type="protein sequence ID" value="KAI3367721.1"/>
    <property type="molecule type" value="Genomic_DNA"/>
</dbReference>
<organism evidence="1 2">
    <name type="scientific">Scortum barcoo</name>
    <name type="common">barcoo grunter</name>
    <dbReference type="NCBI Taxonomy" id="214431"/>
    <lineage>
        <taxon>Eukaryota</taxon>
        <taxon>Metazoa</taxon>
        <taxon>Chordata</taxon>
        <taxon>Craniata</taxon>
        <taxon>Vertebrata</taxon>
        <taxon>Euteleostomi</taxon>
        <taxon>Actinopterygii</taxon>
        <taxon>Neopterygii</taxon>
        <taxon>Teleostei</taxon>
        <taxon>Neoteleostei</taxon>
        <taxon>Acanthomorphata</taxon>
        <taxon>Eupercaria</taxon>
        <taxon>Centrarchiformes</taxon>
        <taxon>Terapontoidei</taxon>
        <taxon>Terapontidae</taxon>
        <taxon>Scortum</taxon>
    </lineage>
</organism>
<comment type="caution">
    <text evidence="1">The sequence shown here is derived from an EMBL/GenBank/DDBJ whole genome shotgun (WGS) entry which is preliminary data.</text>
</comment>
<reference evidence="1" key="1">
    <citation type="submission" date="2022-04" db="EMBL/GenBank/DDBJ databases">
        <title>Jade perch genome.</title>
        <authorList>
            <person name="Chao B."/>
        </authorList>
    </citation>
    <scope>NUCLEOTIDE SEQUENCE</scope>
    <source>
        <strain evidence="1">CB-2022</strain>
    </source>
</reference>
<protein>
    <submittedName>
        <fullName evidence="1">Uncharacterized protein</fullName>
    </submittedName>
</protein>
<evidence type="ECO:0000313" key="2">
    <source>
        <dbReference type="Proteomes" id="UP000831701"/>
    </source>
</evidence>
<accession>A0ACB8WIR8</accession>
<sequence>MGIQPNLLPGEVPLSILSYIKSYTFYVHSDSDSIKVFVRVRPLTQGTGLTTDGDQSLCLAVTSPNTIRLLSKPEPRTFTYDHVADMDTTQDSVFSSVAKNIVESCMNGYNGTIFAYGQTGSGKTFTMLGPSELDNFTDELRGVIPRSFEYLFFLINREVERSLQSKSFLCKCSFIEIYNEQIYDLLDTASASLFLRENIKKGVFVEGAVEKFVNSAAEAYQVLSMGWRNRRVASTSMNRESSRSHAVFTMTLESKESINEVVNIRMSQLNLVDLAGSERQKDTHTEGSRLKEASSINRSLMCLGQVIMALVDVSNGKNRHICYRDSKLTFLLRDSLGGNAKTYIIANVHPGSKCFGETLSTLQFAQRAKLIKNKAIINEDTQGNVRQLQAEVKKLKEQLAQALASQAVQHERDVAPGGPELPMEIQYDIFYKTKFMAAVRLWKKREEEKRTLLTKVAQLEEAWTQKDKFIHSSRMIVRFREDHISRLEKKLKAGEGSLTDKESQALIDQLKEEIKILRDQVEHHPKMTRYTAENFSLREENRQLRSLVSVVKAEEAVAQVSAELEEAFQRAIETERPTETSTASSTPVAVDSFSAATTERLKAQLLQKQSDLTAALRAFEEYKEVTKKQMSQLESEKRYLDKSNRHLENILEATNAYKKQEVSELNRIHVETLKILTTPTKTYNLRSRLVPLSSPDHLNGTDSSADDIWTEQPPSDMSEMALTEELRQVQEHASHVQTQLNEEELKNSKLMQQIAKLEEQIALISQESELKDELLSTEQANKNRDQLNLQETISGLQQNLESEQKAAEVLRSEIHDLRLVLQSSDKELVAVKNELSVSQSEQQREMSQLSNSLISTQLQLDKVQLEWEQLLEQHRTLQDSFDQLQAEAKFDADQARQQLQDKQQEMDKLKAQLTELNDSLQTEQERTSSLISQLRENKEITSKDLIETVEQNTQLRKQVSELAAQNQQQASKTVELEQNLNTASETIKGLEQKIEQDKDVVLDLINQTRDLRCELSQKDQTITHLSEDIADITAKYNAACLEREDIREQNLKMQTEICDLKETLDRRVASNQIEVEVLQEEVAYATEEVERLTKVLDEQNSLLSASQEKIAQKDIMLQNLQQKVQQQQEAVERTIRNGSYKPVAELTVTPKSLARTPCTPGSFSRDLTQVLESQERELENRRSSMMTMEILLAELNAERAAKNEEIQRLKTQLTEKEMVRMEIQALLDKFCTKQSQNANNNSEELNDAIRQSILKELQEERAEKSKLTQKLSDTLKSRLQAQDTMVGQSQTCIQELTTELRNRCLELRELRERIQDEEKLIQENEVLRKQNIKLSEENGKLVGHKNHKQRIEYLVKLKKDNTKLQESDGFNTASTWDTNGLLSLRGQRSASPNTNCMCGFTCPKVAKLFSQSKVPNEGNLKNVSSDGGWFQKPEPVWSAAAPPPLASYEYPSLPITKSRQQLISLVENNSVVIIRGATGSGKTTQLPQFILDHYNEKNTVCNIVVTQPRKIGATSIARWVAAQRNCTLGSLVGYQVGLEKMATEHTRLIYMTTGVLLQKLVSSKCLTEYSHIFVDEVQIIFNFSFSLAIYLLCLCSKVHERTEEMDFLLLVLRKLLHSNSRYVKVILMSATINCRQFAEYFGTPVRGKMQPAYVFEVEGAPYAIEEFYLDDLHKLFPYKVELPHIDDPHISVEMYSLAISLIQGFDKMEGKDSSKAEKGDCMTSSERGSVLVFLPGIHEISYMQEALAKLVHKRLQVYPLHSTVTLEEQNGVFLSPVPGYRKVILSTNIAESSVTVPDVKYVIDFCLARHMVCDQDTNYQSLRLTWASKTNCNQRRGRAGRVSKGYCYRLVTKEFWKNEIPDYMIPEMLLAPLATMMLKVKLLDMGDPRSVLSTALSPPNLDDIVRTVLQLKEMGALSLKSDGKGQNEDGELTFLGRVLAHLPVDLYLGKLIVLGHIFGCLDECLIIAASHSLKSFFAIPSMQQLAGHRSKLAFTRGTPSDSIAFVNAFKAWHSAKKKGQLRHPKDELDWGKENFIQIRRIREVAELYEDLKKRVSQFNMHVPENSQPLDYTSTHRQKFILQMAIAGAHYPNYFVQGDIDEELASRELSGFSPRTTVMVRNLPPYSFLYYKQLQSLFRLCGQVRAISFDSSRAYLEFYRTSQGSGVLPEVSLALLLAQQRVPMELSVYPTEQIEICAGNRNVTHMRYARVNVDVQSQSVCPVGVVSGTVDPDKLPPSRLFVVNITEVMDVGHFWGFQADEASLEKQRHLTAEINKRMLHPVTVSLYPNLLCLAPYSEMNEQSLYYRAKILHMRGNTVEVFFLDFGNTATVSCSSLRELPSDLLSHPFQAQEFEVTGIRPSAQSVILGNQWSSRARDRFIMLVKGHSLIVSLYSILHGVMRVHVLINTEVTNTSVVDILVEEGHAVKAEEGFNSKQSHDALMSLYKDMEMGTYVPNAASSSWKDRKKEEKQLIDDLLAHFSRSRQAYAKTKARYTAAFRTFSYYCCIKIFLKKEGTPILSDKQNNATRLTTDDGFMKMSHVHCVIPTSVSSCYRTVCIERSSINSLALNENPHYKHQRMLVAGTVSVNSTGTLILLRDTSIMPDIPGLPALITMLFTPVMELRTNEERTCYTGALCGLGWNSETQDGVLPEHDIELAFDVKFDVEDITEINALRVAINRLVCEGFCGTKHLGPDRISYLQEDCRDRLIRLFTKSPPREAVTTVYYEKPGKWNQVWFMMEAPKVKASPVDAFREHQDDKALRPTDDDQALQQRARLPDSLAGLDCQLH</sequence>
<dbReference type="Proteomes" id="UP000831701">
    <property type="component" value="Chromosome 9"/>
</dbReference>
<name>A0ACB8WIR8_9TELE</name>
<keyword evidence="2" id="KW-1185">Reference proteome</keyword>
<feature type="non-terminal residue" evidence="1">
    <location>
        <position position="2786"/>
    </location>
</feature>